<name>A0A1T4P5Z5_9FIRM</name>
<dbReference type="AlphaFoldDB" id="A0A1T4P5Z5"/>
<sequence>MQTIQQRYEEIRNEQELTEKIDKLIVDCYHYKIFKEKASARYKKEFKDDFERDYPVYVSDITKKLASRLRGRISFYKEEEAYQAKARQQRAKRGYADTDVWNMNDWFMDTISPMLKQFRKKHNGVPSTFLPSMMCSDEEREVANAKWEQILDRMIFLTAIRLLRKSMISILNMKERYLNIEISVKKNSLNYFQSISGNYGIDI</sequence>
<accession>A0A1T4P5Z5</accession>
<keyword evidence="2" id="KW-1185">Reference proteome</keyword>
<proteinExistence type="predicted"/>
<dbReference type="Proteomes" id="UP000189857">
    <property type="component" value="Unassembled WGS sequence"/>
</dbReference>
<organism evidence="1 2">
    <name type="scientific">Eubacterium ruminantium</name>
    <dbReference type="NCBI Taxonomy" id="42322"/>
    <lineage>
        <taxon>Bacteria</taxon>
        <taxon>Bacillati</taxon>
        <taxon>Bacillota</taxon>
        <taxon>Clostridia</taxon>
        <taxon>Eubacteriales</taxon>
        <taxon>Eubacteriaceae</taxon>
        <taxon>Eubacterium</taxon>
    </lineage>
</organism>
<dbReference type="OrthoDB" id="1927457at2"/>
<dbReference type="RefSeq" id="WP_078787653.1">
    <property type="nucleotide sequence ID" value="NZ_FMTO01000010.1"/>
</dbReference>
<evidence type="ECO:0000313" key="2">
    <source>
        <dbReference type="Proteomes" id="UP000189857"/>
    </source>
</evidence>
<gene>
    <name evidence="1" type="ORF">SAMN02745110_01828</name>
</gene>
<dbReference type="EMBL" id="FUXA01000011">
    <property type="protein sequence ID" value="SJZ86924.1"/>
    <property type="molecule type" value="Genomic_DNA"/>
</dbReference>
<protein>
    <submittedName>
        <fullName evidence="1">Uncharacterized protein</fullName>
    </submittedName>
</protein>
<reference evidence="1 2" key="1">
    <citation type="submission" date="2017-02" db="EMBL/GenBank/DDBJ databases">
        <authorList>
            <person name="Peterson S.W."/>
        </authorList>
    </citation>
    <scope>NUCLEOTIDE SEQUENCE [LARGE SCALE GENOMIC DNA]</scope>
    <source>
        <strain evidence="1 2">ATCC 17233</strain>
    </source>
</reference>
<evidence type="ECO:0000313" key="1">
    <source>
        <dbReference type="EMBL" id="SJZ86924.1"/>
    </source>
</evidence>